<evidence type="ECO:0000313" key="2">
    <source>
        <dbReference type="Proteomes" id="UP000542353"/>
    </source>
</evidence>
<dbReference type="AlphaFoldDB" id="A0A7W7Z4J8"/>
<reference evidence="1 2" key="1">
    <citation type="submission" date="2020-08" db="EMBL/GenBank/DDBJ databases">
        <title>Genomic Encyclopedia of Type Strains, Phase IV (KMG-IV): sequencing the most valuable type-strain genomes for metagenomic binning, comparative biology and taxonomic classification.</title>
        <authorList>
            <person name="Goeker M."/>
        </authorList>
    </citation>
    <scope>NUCLEOTIDE SEQUENCE [LARGE SCALE GENOMIC DNA]</scope>
    <source>
        <strain evidence="1 2">DSM 12706</strain>
    </source>
</reference>
<gene>
    <name evidence="1" type="ORF">HNR60_002591</name>
</gene>
<dbReference type="Proteomes" id="UP000542353">
    <property type="component" value="Unassembled WGS sequence"/>
</dbReference>
<name>A0A7W7Z4J8_9BRAD</name>
<sequence>MPMVFTENAANSSLCSMARRRRGKLAGGGRNFAKTHAFRVEKPDSARQYRGVVTIAVYSETKVAKPFGRLCLVRWACASDFLDSTVVGESSCWA</sequence>
<comment type="caution">
    <text evidence="1">The sequence shown here is derived from an EMBL/GenBank/DDBJ whole genome shotgun (WGS) entry which is preliminary data.</text>
</comment>
<proteinExistence type="predicted"/>
<accession>A0A7W7Z4J8</accession>
<keyword evidence="2" id="KW-1185">Reference proteome</keyword>
<organism evidence="1 2">
    <name type="scientific">Rhodopseudomonas rhenobacensis</name>
    <dbReference type="NCBI Taxonomy" id="87461"/>
    <lineage>
        <taxon>Bacteria</taxon>
        <taxon>Pseudomonadati</taxon>
        <taxon>Pseudomonadota</taxon>
        <taxon>Alphaproteobacteria</taxon>
        <taxon>Hyphomicrobiales</taxon>
        <taxon>Nitrobacteraceae</taxon>
        <taxon>Rhodopseudomonas</taxon>
    </lineage>
</organism>
<protein>
    <submittedName>
        <fullName evidence="1">Uncharacterized protein</fullName>
    </submittedName>
</protein>
<evidence type="ECO:0000313" key="1">
    <source>
        <dbReference type="EMBL" id="MBB5047834.1"/>
    </source>
</evidence>
<dbReference type="EMBL" id="JACHIH010000015">
    <property type="protein sequence ID" value="MBB5047834.1"/>
    <property type="molecule type" value="Genomic_DNA"/>
</dbReference>
<dbReference type="RefSeq" id="WP_184258063.1">
    <property type="nucleotide sequence ID" value="NZ_JACHIH010000015.1"/>
</dbReference>